<dbReference type="PROSITE" id="PS50109">
    <property type="entry name" value="HIS_KIN"/>
    <property type="match status" value="1"/>
</dbReference>
<dbReference type="InterPro" id="IPR003594">
    <property type="entry name" value="HATPase_dom"/>
</dbReference>
<dbReference type="GO" id="GO:0004721">
    <property type="term" value="F:phosphoprotein phosphatase activity"/>
    <property type="evidence" value="ECO:0007669"/>
    <property type="project" value="TreeGrafter"/>
</dbReference>
<evidence type="ECO:0000256" key="9">
    <source>
        <dbReference type="SAM" id="Phobius"/>
    </source>
</evidence>
<dbReference type="SMART" id="SM00304">
    <property type="entry name" value="HAMP"/>
    <property type="match status" value="1"/>
</dbReference>
<dbReference type="STRING" id="1125725.HMPREF1325_1184"/>
<sequence>MTIRRQFHILLAAIIVIPICCALFIPSYHYFTSPGRALIHDYKELRKNDTFKLSVREWNKLHDYIRRLPPDVEVAVFSLSTSADILISSITELKAGTSLSPLVLWGFASSTSDTYFYQFTSFRFAGRNDTIIILTRVDKFTKHERRGMDYVNYLVGILLCFAALVLIIIAKISRDIFTSITILEQRTQKIADGDLSVPLTDDTKQSKTKSNEIISLTENLEKMRSALLDAHERRTRFIMGISHDLRTPVAVIKGYTEAISDDVVTDKNEIKKSLEIISTKTNQLEGMIDTLINFVKLDSADWRQKLVPESVLSVVSEFAKSAEMTGAVFKRKITSSIALSPECKVPMDRQLFSRALENLLSNAIRYSKDGDEIAISATETEDACVINVSDTGIGIAQKDLNHIFDMFYRATDSRREEGMGIGLSVVKSIVDTHGWTIGVRSKAGKGSTFTITIPKKAERDV</sequence>
<keyword evidence="7" id="KW-0902">Two-component regulatory system</keyword>
<dbReference type="GO" id="GO:0016036">
    <property type="term" value="P:cellular response to phosphate starvation"/>
    <property type="evidence" value="ECO:0007669"/>
    <property type="project" value="TreeGrafter"/>
</dbReference>
<evidence type="ECO:0000313" key="12">
    <source>
        <dbReference type="EMBL" id="ERF60028.1"/>
    </source>
</evidence>
<dbReference type="SMART" id="SM00388">
    <property type="entry name" value="HisKA"/>
    <property type="match status" value="1"/>
</dbReference>
<comment type="subcellular location">
    <subcellularLocation>
        <location evidence="2">Membrane</location>
    </subcellularLocation>
</comment>
<dbReference type="CDD" id="cd06225">
    <property type="entry name" value="HAMP"/>
    <property type="match status" value="1"/>
</dbReference>
<dbReference type="InterPro" id="IPR036097">
    <property type="entry name" value="HisK_dim/P_sf"/>
</dbReference>
<dbReference type="PROSITE" id="PS50885">
    <property type="entry name" value="HAMP"/>
    <property type="match status" value="1"/>
</dbReference>
<dbReference type="FunFam" id="3.30.565.10:FF:000006">
    <property type="entry name" value="Sensor histidine kinase WalK"/>
    <property type="match status" value="1"/>
</dbReference>
<evidence type="ECO:0000256" key="3">
    <source>
        <dbReference type="ARBA" id="ARBA00012438"/>
    </source>
</evidence>
<dbReference type="PANTHER" id="PTHR45453">
    <property type="entry name" value="PHOSPHATE REGULON SENSOR PROTEIN PHOR"/>
    <property type="match status" value="1"/>
</dbReference>
<accession>U1FJR2</accession>
<dbReference type="PANTHER" id="PTHR45453:SF1">
    <property type="entry name" value="PHOSPHATE REGULON SENSOR PROTEIN PHOR"/>
    <property type="match status" value="1"/>
</dbReference>
<name>U1FJR2_TRESO</name>
<keyword evidence="6" id="KW-0418">Kinase</keyword>
<dbReference type="FunFam" id="1.10.287.130:FF:000001">
    <property type="entry name" value="Two-component sensor histidine kinase"/>
    <property type="match status" value="1"/>
</dbReference>
<feature type="transmembrane region" description="Helical" evidence="9">
    <location>
        <begin position="150"/>
        <end position="170"/>
    </location>
</feature>
<evidence type="ECO:0000256" key="2">
    <source>
        <dbReference type="ARBA" id="ARBA00004370"/>
    </source>
</evidence>
<evidence type="ECO:0000259" key="11">
    <source>
        <dbReference type="PROSITE" id="PS50885"/>
    </source>
</evidence>
<dbReference type="InterPro" id="IPR036890">
    <property type="entry name" value="HATPase_C_sf"/>
</dbReference>
<dbReference type="EMBL" id="AVQI01000056">
    <property type="protein sequence ID" value="ERK01541.1"/>
    <property type="molecule type" value="Genomic_DNA"/>
</dbReference>
<dbReference type="GO" id="GO:0000155">
    <property type="term" value="F:phosphorelay sensor kinase activity"/>
    <property type="evidence" value="ECO:0007669"/>
    <property type="project" value="InterPro"/>
</dbReference>
<comment type="catalytic activity">
    <reaction evidence="1">
        <text>ATP + protein L-histidine = ADP + protein N-phospho-L-histidine.</text>
        <dbReference type="EC" id="2.7.13.3"/>
    </reaction>
</comment>
<protein>
    <recommendedName>
        <fullName evidence="3">histidine kinase</fullName>
        <ecNumber evidence="3">2.7.13.3</ecNumber>
    </recommendedName>
</protein>
<dbReference type="Pfam" id="PF02518">
    <property type="entry name" value="HATPase_c"/>
    <property type="match status" value="1"/>
</dbReference>
<dbReference type="SUPFAM" id="SSF55874">
    <property type="entry name" value="ATPase domain of HSP90 chaperone/DNA topoisomerase II/histidine kinase"/>
    <property type="match status" value="1"/>
</dbReference>
<keyword evidence="8 9" id="KW-0472">Membrane</keyword>
<dbReference type="InterPro" id="IPR050351">
    <property type="entry name" value="BphY/WalK/GraS-like"/>
</dbReference>
<dbReference type="AlphaFoldDB" id="U1FJR2"/>
<dbReference type="Proteomes" id="UP000016646">
    <property type="component" value="Unassembled WGS sequence"/>
</dbReference>
<dbReference type="OrthoDB" id="9806130at2"/>
<comment type="caution">
    <text evidence="12">The sequence shown here is derived from an EMBL/GenBank/DDBJ whole genome shotgun (WGS) entry which is preliminary data.</text>
</comment>
<keyword evidence="4" id="KW-0597">Phosphoprotein</keyword>
<dbReference type="EMBL" id="AUZJ01000050">
    <property type="protein sequence ID" value="ERF60028.1"/>
    <property type="molecule type" value="Genomic_DNA"/>
</dbReference>
<keyword evidence="9" id="KW-1133">Transmembrane helix</keyword>
<dbReference type="RefSeq" id="WP_021330993.1">
    <property type="nucleotide sequence ID" value="NZ_AUZJ01000050.1"/>
</dbReference>
<dbReference type="InterPro" id="IPR003661">
    <property type="entry name" value="HisK_dim/P_dom"/>
</dbReference>
<dbReference type="Pfam" id="PF00512">
    <property type="entry name" value="HisKA"/>
    <property type="match status" value="1"/>
</dbReference>
<keyword evidence="9" id="KW-0812">Transmembrane</keyword>
<evidence type="ECO:0000256" key="6">
    <source>
        <dbReference type="ARBA" id="ARBA00022777"/>
    </source>
</evidence>
<evidence type="ECO:0000313" key="15">
    <source>
        <dbReference type="Proteomes" id="UP000016646"/>
    </source>
</evidence>
<gene>
    <name evidence="13" type="ORF">HMPREF0860_1370</name>
    <name evidence="12" type="ORF">HMPREF1325_1184</name>
</gene>
<dbReference type="Proteomes" id="UP000016412">
    <property type="component" value="Unassembled WGS sequence"/>
</dbReference>
<dbReference type="InterPro" id="IPR004358">
    <property type="entry name" value="Sig_transdc_His_kin-like_C"/>
</dbReference>
<dbReference type="InterPro" id="IPR003660">
    <property type="entry name" value="HAMP_dom"/>
</dbReference>
<evidence type="ECO:0000313" key="13">
    <source>
        <dbReference type="EMBL" id="ERK01541.1"/>
    </source>
</evidence>
<feature type="domain" description="HAMP" evidence="11">
    <location>
        <begin position="174"/>
        <end position="232"/>
    </location>
</feature>
<dbReference type="GO" id="GO:0005886">
    <property type="term" value="C:plasma membrane"/>
    <property type="evidence" value="ECO:0007669"/>
    <property type="project" value="TreeGrafter"/>
</dbReference>
<evidence type="ECO:0000256" key="5">
    <source>
        <dbReference type="ARBA" id="ARBA00022679"/>
    </source>
</evidence>
<dbReference type="CDD" id="cd00082">
    <property type="entry name" value="HisKA"/>
    <property type="match status" value="1"/>
</dbReference>
<feature type="domain" description="Histidine kinase" evidence="10">
    <location>
        <begin position="240"/>
        <end position="457"/>
    </location>
</feature>
<dbReference type="Gene3D" id="3.30.565.10">
    <property type="entry name" value="Histidine kinase-like ATPase, C-terminal domain"/>
    <property type="match status" value="1"/>
</dbReference>
<keyword evidence="5" id="KW-0808">Transferase</keyword>
<evidence type="ECO:0000256" key="1">
    <source>
        <dbReference type="ARBA" id="ARBA00000085"/>
    </source>
</evidence>
<feature type="transmembrane region" description="Helical" evidence="9">
    <location>
        <begin position="7"/>
        <end position="28"/>
    </location>
</feature>
<evidence type="ECO:0000313" key="14">
    <source>
        <dbReference type="Proteomes" id="UP000016412"/>
    </source>
</evidence>
<keyword evidence="15" id="KW-1185">Reference proteome</keyword>
<dbReference type="CDD" id="cd00075">
    <property type="entry name" value="HATPase"/>
    <property type="match status" value="1"/>
</dbReference>
<dbReference type="PATRIC" id="fig|1125725.3.peg.2027"/>
<evidence type="ECO:0000256" key="7">
    <source>
        <dbReference type="ARBA" id="ARBA00023012"/>
    </source>
</evidence>
<proteinExistence type="predicted"/>
<dbReference type="InterPro" id="IPR005467">
    <property type="entry name" value="His_kinase_dom"/>
</dbReference>
<organism evidence="12 14">
    <name type="scientific">Treponema socranskii subsp. socranskii VPI DR56BR1116 = ATCC 35536</name>
    <dbReference type="NCBI Taxonomy" id="1125725"/>
    <lineage>
        <taxon>Bacteria</taxon>
        <taxon>Pseudomonadati</taxon>
        <taxon>Spirochaetota</taxon>
        <taxon>Spirochaetia</taxon>
        <taxon>Spirochaetales</taxon>
        <taxon>Treponemataceae</taxon>
        <taxon>Treponema</taxon>
    </lineage>
</organism>
<dbReference type="Gene3D" id="1.10.287.130">
    <property type="match status" value="1"/>
</dbReference>
<reference evidence="14 15" key="1">
    <citation type="submission" date="2013-08" db="EMBL/GenBank/DDBJ databases">
        <authorList>
            <person name="Durkin A.S."/>
            <person name="Haft D.R."/>
            <person name="McCorrison J."/>
            <person name="Torralba M."/>
            <person name="Gillis M."/>
            <person name="Haft D.H."/>
            <person name="Methe B."/>
            <person name="Sutton G."/>
            <person name="Nelson K.E."/>
        </authorList>
    </citation>
    <scope>NUCLEOTIDE SEQUENCE [LARGE SCALE GENOMIC DNA]</scope>
    <source>
        <strain evidence="13 15">ATCC 35536</strain>
        <strain evidence="12 14">VPI DR56BR1116</strain>
    </source>
</reference>
<evidence type="ECO:0000259" key="10">
    <source>
        <dbReference type="PROSITE" id="PS50109"/>
    </source>
</evidence>
<dbReference type="EC" id="2.7.13.3" evidence="3"/>
<evidence type="ECO:0000256" key="4">
    <source>
        <dbReference type="ARBA" id="ARBA00022553"/>
    </source>
</evidence>
<dbReference type="Gene3D" id="6.10.340.10">
    <property type="match status" value="1"/>
</dbReference>
<dbReference type="eggNOG" id="COG2205">
    <property type="taxonomic scope" value="Bacteria"/>
</dbReference>
<dbReference type="SMART" id="SM00387">
    <property type="entry name" value="HATPase_c"/>
    <property type="match status" value="1"/>
</dbReference>
<dbReference type="PRINTS" id="PR00344">
    <property type="entry name" value="BCTRLSENSOR"/>
</dbReference>
<evidence type="ECO:0000256" key="8">
    <source>
        <dbReference type="ARBA" id="ARBA00023136"/>
    </source>
</evidence>
<dbReference type="SUPFAM" id="SSF47384">
    <property type="entry name" value="Homodimeric domain of signal transducing histidine kinase"/>
    <property type="match status" value="1"/>
</dbReference>